<dbReference type="SMART" id="SM00646">
    <property type="entry name" value="Ami_3"/>
    <property type="match status" value="1"/>
</dbReference>
<keyword evidence="1" id="KW-0378">Hydrolase</keyword>
<dbReference type="InterPro" id="IPR050695">
    <property type="entry name" value="N-acetylmuramoyl_amidase_3"/>
</dbReference>
<proteinExistence type="predicted"/>
<accession>A0A0S6UGR9</accession>
<dbReference type="Pfam" id="PF01520">
    <property type="entry name" value="Amidase_3"/>
    <property type="match status" value="1"/>
</dbReference>
<sequence length="311" mass="34946">MRELPPRARLTNLHSKINSQGEEQFSTVTIEATAPAPVEVSYPEPTLCQVTVRAAMNMYPGPLYVQDGIIREVTLHTVAEETVFNICLDEAVQAVITCFEGTPYRICLNFNRRPMQDFYQDRVVVIDPGHGGSDPGHRGPVNLLERDMAWKTAGELARILEGLKARVVMTRRQEENPSWQERLARVPPGAFCFLSIHEYGSPDAARRGTAVLYNPARPENEELAAAVLERIVTRVKTPPRGTSPDAELVQLGQLPALRIEPVTITNWVDEGLLRNPYFHQKTALAVVVAIKQYFRQRSKDYGPRNKENSFS</sequence>
<name>A0A0S6UGR9_NEOTH</name>
<evidence type="ECO:0000313" key="3">
    <source>
        <dbReference type="EMBL" id="GAF26729.1"/>
    </source>
</evidence>
<evidence type="ECO:0000259" key="2">
    <source>
        <dbReference type="SMART" id="SM00646"/>
    </source>
</evidence>
<protein>
    <submittedName>
        <fullName evidence="3">N-acetylmuramoyl-L-alanine amidase</fullName>
    </submittedName>
</protein>
<dbReference type="AlphaFoldDB" id="A0A0S6UGR9"/>
<gene>
    <name evidence="3" type="ORF">MTY_2069</name>
</gene>
<dbReference type="Proteomes" id="UP000063718">
    <property type="component" value="Unassembled WGS sequence"/>
</dbReference>
<dbReference type="InterPro" id="IPR002508">
    <property type="entry name" value="MurNAc-LAA_cat"/>
</dbReference>
<dbReference type="GO" id="GO:0030288">
    <property type="term" value="C:outer membrane-bounded periplasmic space"/>
    <property type="evidence" value="ECO:0007669"/>
    <property type="project" value="TreeGrafter"/>
</dbReference>
<organism evidence="3">
    <name type="scientific">Moorella thermoacetica Y72</name>
    <dbReference type="NCBI Taxonomy" id="1325331"/>
    <lineage>
        <taxon>Bacteria</taxon>
        <taxon>Bacillati</taxon>
        <taxon>Bacillota</taxon>
        <taxon>Clostridia</taxon>
        <taxon>Neomoorellales</taxon>
        <taxon>Neomoorellaceae</taxon>
        <taxon>Neomoorella</taxon>
    </lineage>
</organism>
<dbReference type="Gene3D" id="3.40.630.40">
    <property type="entry name" value="Zn-dependent exopeptidases"/>
    <property type="match status" value="1"/>
</dbReference>
<evidence type="ECO:0000256" key="1">
    <source>
        <dbReference type="ARBA" id="ARBA00022801"/>
    </source>
</evidence>
<dbReference type="PANTHER" id="PTHR30404:SF0">
    <property type="entry name" value="N-ACETYLMURAMOYL-L-ALANINE AMIDASE AMIC"/>
    <property type="match status" value="1"/>
</dbReference>
<dbReference type="SUPFAM" id="SSF53187">
    <property type="entry name" value="Zn-dependent exopeptidases"/>
    <property type="match status" value="1"/>
</dbReference>
<dbReference type="CDD" id="cd02696">
    <property type="entry name" value="MurNAc-LAA"/>
    <property type="match status" value="1"/>
</dbReference>
<dbReference type="PANTHER" id="PTHR30404">
    <property type="entry name" value="N-ACETYLMURAMOYL-L-ALANINE AMIDASE"/>
    <property type="match status" value="1"/>
</dbReference>
<dbReference type="GO" id="GO:0009253">
    <property type="term" value="P:peptidoglycan catabolic process"/>
    <property type="evidence" value="ECO:0007669"/>
    <property type="project" value="InterPro"/>
</dbReference>
<reference evidence="3" key="1">
    <citation type="journal article" date="2014" name="Gene">
        <title>Genome-guided analysis of transformation efficiency and carbon dioxide assimilation by Moorella thermoacetica Y72.</title>
        <authorList>
            <person name="Tsukahara K."/>
            <person name="Kita A."/>
            <person name="Nakashimada Y."/>
            <person name="Hoshino T."/>
            <person name="Murakami K."/>
        </authorList>
    </citation>
    <scope>NUCLEOTIDE SEQUENCE [LARGE SCALE GENOMIC DNA]</scope>
    <source>
        <strain evidence="3">Y72</strain>
    </source>
</reference>
<dbReference type="GO" id="GO:0008745">
    <property type="term" value="F:N-acetylmuramoyl-L-alanine amidase activity"/>
    <property type="evidence" value="ECO:0007669"/>
    <property type="project" value="InterPro"/>
</dbReference>
<feature type="domain" description="MurNAc-LAA" evidence="2">
    <location>
        <begin position="193"/>
        <end position="291"/>
    </location>
</feature>
<dbReference type="EMBL" id="DF238840">
    <property type="protein sequence ID" value="GAF26729.1"/>
    <property type="molecule type" value="Genomic_DNA"/>
</dbReference>